<dbReference type="SUPFAM" id="SSF49265">
    <property type="entry name" value="Fibronectin type III"/>
    <property type="match status" value="1"/>
</dbReference>
<dbReference type="Gene3D" id="2.60.40.10">
    <property type="entry name" value="Immunoglobulins"/>
    <property type="match status" value="1"/>
</dbReference>
<gene>
    <name evidence="1" type="ORF">ABVT43_04300</name>
</gene>
<name>A0ABV2BQZ3_9GAMM</name>
<dbReference type="Proteomes" id="UP001548189">
    <property type="component" value="Unassembled WGS sequence"/>
</dbReference>
<proteinExistence type="predicted"/>
<reference evidence="1 2" key="1">
    <citation type="submission" date="2024-06" db="EMBL/GenBank/DDBJ databases">
        <authorList>
            <person name="Li F."/>
        </authorList>
    </citation>
    <scope>NUCLEOTIDE SEQUENCE [LARGE SCALE GENOMIC DNA]</scope>
    <source>
        <strain evidence="1 2">GXAS 311</strain>
    </source>
</reference>
<dbReference type="InterPro" id="IPR003961">
    <property type="entry name" value="FN3_dom"/>
</dbReference>
<evidence type="ECO:0000313" key="1">
    <source>
        <dbReference type="EMBL" id="MET1254343.1"/>
    </source>
</evidence>
<protein>
    <submittedName>
        <fullName evidence="1">Fibronectin type III domain-containing protein</fullName>
    </submittedName>
</protein>
<dbReference type="InterPro" id="IPR013783">
    <property type="entry name" value="Ig-like_fold"/>
</dbReference>
<sequence length="108" mass="11996">MSDPVAVPDVPSNLSAPDSTDGNLSISRSAVGDSEYYNLQMQLVNGELTDYVTNDNNSAYFSTQLVSGRYYFRVKACNRLQECSAFSEPIQVLVTLNGPFPKNQRYLM</sequence>
<evidence type="ECO:0000313" key="2">
    <source>
        <dbReference type="Proteomes" id="UP001548189"/>
    </source>
</evidence>
<dbReference type="CDD" id="cd00063">
    <property type="entry name" value="FN3"/>
    <property type="match status" value="1"/>
</dbReference>
<dbReference type="EMBL" id="JBEVCJ010000003">
    <property type="protein sequence ID" value="MET1254343.1"/>
    <property type="molecule type" value="Genomic_DNA"/>
</dbReference>
<accession>A0ABV2BQZ3</accession>
<dbReference type="PROSITE" id="PS50853">
    <property type="entry name" value="FN3"/>
    <property type="match status" value="1"/>
</dbReference>
<organism evidence="1 2">
    <name type="scientific">Aliikangiella maris</name>
    <dbReference type="NCBI Taxonomy" id="3162458"/>
    <lineage>
        <taxon>Bacteria</taxon>
        <taxon>Pseudomonadati</taxon>
        <taxon>Pseudomonadota</taxon>
        <taxon>Gammaproteobacteria</taxon>
        <taxon>Oceanospirillales</taxon>
        <taxon>Pleioneaceae</taxon>
        <taxon>Aliikangiella</taxon>
    </lineage>
</organism>
<comment type="caution">
    <text evidence="1">The sequence shown here is derived from an EMBL/GenBank/DDBJ whole genome shotgun (WGS) entry which is preliminary data.</text>
</comment>
<dbReference type="InterPro" id="IPR036116">
    <property type="entry name" value="FN3_sf"/>
</dbReference>
<keyword evidence="2" id="KW-1185">Reference proteome</keyword>